<dbReference type="Pfam" id="PF07686">
    <property type="entry name" value="V-set"/>
    <property type="match status" value="1"/>
</dbReference>
<organism evidence="2">
    <name type="scientific">Darwinula stevensoni</name>
    <dbReference type="NCBI Taxonomy" id="69355"/>
    <lineage>
        <taxon>Eukaryota</taxon>
        <taxon>Metazoa</taxon>
        <taxon>Ecdysozoa</taxon>
        <taxon>Arthropoda</taxon>
        <taxon>Crustacea</taxon>
        <taxon>Oligostraca</taxon>
        <taxon>Ostracoda</taxon>
        <taxon>Podocopa</taxon>
        <taxon>Podocopida</taxon>
        <taxon>Darwinulocopina</taxon>
        <taxon>Darwinuloidea</taxon>
        <taxon>Darwinulidae</taxon>
        <taxon>Darwinula</taxon>
    </lineage>
</organism>
<gene>
    <name evidence="2" type="ORF">DSTB1V02_LOCUS7905</name>
</gene>
<reference evidence="2" key="1">
    <citation type="submission" date="2020-11" db="EMBL/GenBank/DDBJ databases">
        <authorList>
            <person name="Tran Van P."/>
        </authorList>
    </citation>
    <scope>NUCLEOTIDE SEQUENCE</scope>
</reference>
<dbReference type="PANTHER" id="PTHR23279">
    <property type="entry name" value="DEFECTIVE PROBOSCIS EXTENSION RESPONSE DPR -RELATED"/>
    <property type="match status" value="1"/>
</dbReference>
<dbReference type="AlphaFoldDB" id="A0A7R9A7L3"/>
<dbReference type="Proteomes" id="UP000677054">
    <property type="component" value="Unassembled WGS sequence"/>
</dbReference>
<dbReference type="PANTHER" id="PTHR23279:SF36">
    <property type="entry name" value="DEFECTIVE PROBOSCIS EXTENSION RESPONSE 9, ISOFORM A"/>
    <property type="match status" value="1"/>
</dbReference>
<evidence type="ECO:0000313" key="3">
    <source>
        <dbReference type="Proteomes" id="UP000677054"/>
    </source>
</evidence>
<dbReference type="InterPro" id="IPR013783">
    <property type="entry name" value="Ig-like_fold"/>
</dbReference>
<dbReference type="Gene3D" id="2.60.40.10">
    <property type="entry name" value="Immunoglobulins"/>
    <property type="match status" value="1"/>
</dbReference>
<dbReference type="GO" id="GO:0050808">
    <property type="term" value="P:synapse organization"/>
    <property type="evidence" value="ECO:0007669"/>
    <property type="project" value="TreeGrafter"/>
</dbReference>
<dbReference type="SUPFAM" id="SSF48726">
    <property type="entry name" value="Immunoglobulin"/>
    <property type="match status" value="1"/>
</dbReference>
<dbReference type="InterPro" id="IPR013106">
    <property type="entry name" value="Ig_V-set"/>
</dbReference>
<evidence type="ECO:0000313" key="2">
    <source>
        <dbReference type="EMBL" id="CAD7248082.1"/>
    </source>
</evidence>
<protein>
    <recommendedName>
        <fullName evidence="1">Ig-like domain-containing protein</fullName>
    </recommendedName>
</protein>
<dbReference type="EMBL" id="CAJPEV010001699">
    <property type="protein sequence ID" value="CAG0893923.1"/>
    <property type="molecule type" value="Genomic_DNA"/>
</dbReference>
<dbReference type="GO" id="GO:0032589">
    <property type="term" value="C:neuron projection membrane"/>
    <property type="evidence" value="ECO:0007669"/>
    <property type="project" value="TreeGrafter"/>
</dbReference>
<dbReference type="OrthoDB" id="8049355at2759"/>
<dbReference type="InterPro" id="IPR036179">
    <property type="entry name" value="Ig-like_dom_sf"/>
</dbReference>
<accession>A0A7R9A7L3</accession>
<dbReference type="InterPro" id="IPR037448">
    <property type="entry name" value="Zig-8"/>
</dbReference>
<evidence type="ECO:0000259" key="1">
    <source>
        <dbReference type="PROSITE" id="PS50835"/>
    </source>
</evidence>
<dbReference type="PROSITE" id="PS50835">
    <property type="entry name" value="IG_LIKE"/>
    <property type="match status" value="1"/>
</dbReference>
<sequence>MNVSWIRQKDLHVLSSGLNKYTQDDRIQVLHKNGTETWNLKIRDAIESDSGVYECQVNTEPKISSSVTLNVTGDAKLADVIRCLEICSGADAKKACAVMFMDSSA</sequence>
<feature type="domain" description="Ig-like" evidence="1">
    <location>
        <begin position="1"/>
        <end position="68"/>
    </location>
</feature>
<name>A0A7R9A7L3_9CRUS</name>
<dbReference type="EMBL" id="LR901216">
    <property type="protein sequence ID" value="CAD7248082.1"/>
    <property type="molecule type" value="Genomic_DNA"/>
</dbReference>
<proteinExistence type="predicted"/>
<dbReference type="InterPro" id="IPR007110">
    <property type="entry name" value="Ig-like_dom"/>
</dbReference>
<keyword evidence="3" id="KW-1185">Reference proteome</keyword>